<keyword evidence="2" id="KW-0378">Hydrolase</keyword>
<feature type="non-terminal residue" evidence="5">
    <location>
        <position position="1"/>
    </location>
</feature>
<feature type="domain" description="Peptidase S8/S53" evidence="4">
    <location>
        <begin position="12"/>
        <end position="67"/>
    </location>
</feature>
<dbReference type="InterPro" id="IPR000209">
    <property type="entry name" value="Peptidase_S8/S53_dom"/>
</dbReference>
<dbReference type="InterPro" id="IPR036852">
    <property type="entry name" value="Peptidase_S8/S53_dom_sf"/>
</dbReference>
<evidence type="ECO:0000256" key="1">
    <source>
        <dbReference type="ARBA" id="ARBA00022670"/>
    </source>
</evidence>
<reference evidence="5" key="1">
    <citation type="journal article" date="2013" name="Environ. Microbiol.">
        <title>Microbiota from the distal guts of lean and obese adolescents exhibit partial functional redundancy besides clear differences in community structure.</title>
        <authorList>
            <person name="Ferrer M."/>
            <person name="Ruiz A."/>
            <person name="Lanza F."/>
            <person name="Haange S.B."/>
            <person name="Oberbach A."/>
            <person name="Till H."/>
            <person name="Bargiela R."/>
            <person name="Campoy C."/>
            <person name="Segura M.T."/>
            <person name="Richter M."/>
            <person name="von Bergen M."/>
            <person name="Seifert J."/>
            <person name="Suarez A."/>
        </authorList>
    </citation>
    <scope>NUCLEOTIDE SEQUENCE</scope>
</reference>
<dbReference type="EMBL" id="AJWY01012272">
    <property type="protein sequence ID" value="EKC50394.1"/>
    <property type="molecule type" value="Genomic_DNA"/>
</dbReference>
<dbReference type="GO" id="GO:0004252">
    <property type="term" value="F:serine-type endopeptidase activity"/>
    <property type="evidence" value="ECO:0007669"/>
    <property type="project" value="InterPro"/>
</dbReference>
<gene>
    <name evidence="5" type="ORF">LEA_17907</name>
</gene>
<evidence type="ECO:0000256" key="2">
    <source>
        <dbReference type="ARBA" id="ARBA00022801"/>
    </source>
</evidence>
<evidence type="ECO:0000256" key="3">
    <source>
        <dbReference type="ARBA" id="ARBA00022825"/>
    </source>
</evidence>
<keyword evidence="3" id="KW-0720">Serine protease</keyword>
<keyword evidence="1 5" id="KW-0645">Protease</keyword>
<evidence type="ECO:0000259" key="4">
    <source>
        <dbReference type="Pfam" id="PF00082"/>
    </source>
</evidence>
<dbReference type="InterPro" id="IPR023828">
    <property type="entry name" value="Peptidase_S8_Ser-AS"/>
</dbReference>
<dbReference type="Gene3D" id="3.40.50.200">
    <property type="entry name" value="Peptidase S8/S53 domain"/>
    <property type="match status" value="1"/>
</dbReference>
<dbReference type="SUPFAM" id="SSF52743">
    <property type="entry name" value="Subtilisin-like"/>
    <property type="match status" value="1"/>
</dbReference>
<name>K1S4K6_9ZZZZ</name>
<dbReference type="AlphaFoldDB" id="K1S4K6"/>
<sequence>YGSPTCVITGRGNIINDNGTSFSSPLIAGMVACLWQALPQKTAKQIMKLVRLAGNNQHHPDNVFGYGVPDFWKAYQTGKAIK</sequence>
<comment type="caution">
    <text evidence="5">The sequence shown here is derived from an EMBL/GenBank/DDBJ whole genome shotgun (WGS) entry which is preliminary data.</text>
</comment>
<protein>
    <submittedName>
        <fullName evidence="5">Exported serine protease, subtilase family</fullName>
    </submittedName>
</protein>
<evidence type="ECO:0000313" key="5">
    <source>
        <dbReference type="EMBL" id="EKC50394.1"/>
    </source>
</evidence>
<dbReference type="PROSITE" id="PS00138">
    <property type="entry name" value="SUBTILASE_SER"/>
    <property type="match status" value="1"/>
</dbReference>
<dbReference type="Pfam" id="PF00082">
    <property type="entry name" value="Peptidase_S8"/>
    <property type="match status" value="1"/>
</dbReference>
<organism evidence="5">
    <name type="scientific">human gut metagenome</name>
    <dbReference type="NCBI Taxonomy" id="408170"/>
    <lineage>
        <taxon>unclassified sequences</taxon>
        <taxon>metagenomes</taxon>
        <taxon>organismal metagenomes</taxon>
    </lineage>
</organism>
<dbReference type="GO" id="GO:0006508">
    <property type="term" value="P:proteolysis"/>
    <property type="evidence" value="ECO:0007669"/>
    <property type="project" value="UniProtKB-KW"/>
</dbReference>
<accession>K1S4K6</accession>
<proteinExistence type="predicted"/>